<evidence type="ECO:0000313" key="2">
    <source>
        <dbReference type="Proteomes" id="UP000805649"/>
    </source>
</evidence>
<reference evidence="1 2" key="1">
    <citation type="journal article" date="2020" name="Phytopathology">
        <title>Genome Sequence Resources of Colletotrichum truncatum, C. plurivorum, C. musicola, and C. sojae: Four Species Pathogenic to Soybean (Glycine max).</title>
        <authorList>
            <person name="Rogerio F."/>
            <person name="Boufleur T.R."/>
            <person name="Ciampi-Guillardi M."/>
            <person name="Sukno S.A."/>
            <person name="Thon M.R."/>
            <person name="Massola Junior N.S."/>
            <person name="Baroncelli R."/>
        </authorList>
    </citation>
    <scope>NUCLEOTIDE SEQUENCE [LARGE SCALE GENOMIC DNA]</scope>
    <source>
        <strain evidence="1 2">CMES1059</strain>
    </source>
</reference>
<accession>A0ACC3YBS5</accession>
<gene>
    <name evidence="1" type="ORF">CTRU02_215793</name>
</gene>
<sequence length="413" mass="46115">MTLVPRSLFKTQHDWFLEITRRKQRDQLSPDYQRTYDDWLAAWTAIVSSSPSMSSHFEAPETPPHHQPRQSRHGFSLAPAPLFSGSPSARNVMAADLSDISSLPRDEREIPTELLNRKADELRSQFNYFTEQQRLAEAIRPTAAAAQPFSRCDELISPGRSVAYPANGGFAQHPLPDYQQQHQQRTDTGVEANNSSNPFRSSSTGRGSQNPFDMPGAFGSDQSLRDLSPRHIFLSTQSCFPLRNANNDADDGRPQSHRDQPTMPAIPILNRYPSPREARTAINGPETEPVIASDRWNDNDERHRLRASVKNYMEQLHTINKQYYDMIRLHGFEERESRQVDEGIPQNIVGGGLASADENARSDADTNDGHRGEDLGSGVAHGRDKETGGLPRRTKKRGKGGGGQVPWDGGRAT</sequence>
<dbReference type="EMBL" id="VUJX02000020">
    <property type="protein sequence ID" value="KAL0929252.1"/>
    <property type="molecule type" value="Genomic_DNA"/>
</dbReference>
<keyword evidence="2" id="KW-1185">Reference proteome</keyword>
<organism evidence="1 2">
    <name type="scientific">Colletotrichum truncatum</name>
    <name type="common">Anthracnose fungus</name>
    <name type="synonym">Colletotrichum capsici</name>
    <dbReference type="NCBI Taxonomy" id="5467"/>
    <lineage>
        <taxon>Eukaryota</taxon>
        <taxon>Fungi</taxon>
        <taxon>Dikarya</taxon>
        <taxon>Ascomycota</taxon>
        <taxon>Pezizomycotina</taxon>
        <taxon>Sordariomycetes</taxon>
        <taxon>Hypocreomycetidae</taxon>
        <taxon>Glomerellales</taxon>
        <taxon>Glomerellaceae</taxon>
        <taxon>Colletotrichum</taxon>
        <taxon>Colletotrichum truncatum species complex</taxon>
    </lineage>
</organism>
<evidence type="ECO:0000313" key="1">
    <source>
        <dbReference type="EMBL" id="KAL0929252.1"/>
    </source>
</evidence>
<comment type="caution">
    <text evidence="1">The sequence shown here is derived from an EMBL/GenBank/DDBJ whole genome shotgun (WGS) entry which is preliminary data.</text>
</comment>
<dbReference type="Proteomes" id="UP000805649">
    <property type="component" value="Unassembled WGS sequence"/>
</dbReference>
<protein>
    <submittedName>
        <fullName evidence="1">Uncharacterized protein</fullName>
    </submittedName>
</protein>
<name>A0ACC3YBS5_COLTU</name>
<proteinExistence type="predicted"/>